<gene>
    <name evidence="2" type="ORF">bsdE14_17940</name>
</gene>
<keyword evidence="1" id="KW-1133">Transmembrane helix</keyword>
<feature type="transmembrane region" description="Helical" evidence="1">
    <location>
        <begin position="50"/>
        <end position="69"/>
    </location>
</feature>
<organism evidence="2 3">
    <name type="scientific">Clostridium omnivorum</name>
    <dbReference type="NCBI Taxonomy" id="1604902"/>
    <lineage>
        <taxon>Bacteria</taxon>
        <taxon>Bacillati</taxon>
        <taxon>Bacillota</taxon>
        <taxon>Clostridia</taxon>
        <taxon>Eubacteriales</taxon>
        <taxon>Clostridiaceae</taxon>
        <taxon>Clostridium</taxon>
    </lineage>
</organism>
<dbReference type="RefSeq" id="WP_264849644.1">
    <property type="nucleotide sequence ID" value="NZ_BRXR01000001.1"/>
</dbReference>
<evidence type="ECO:0008006" key="4">
    <source>
        <dbReference type="Google" id="ProtNLM"/>
    </source>
</evidence>
<keyword evidence="3" id="KW-1185">Reference proteome</keyword>
<feature type="transmembrane region" description="Helical" evidence="1">
    <location>
        <begin position="255"/>
        <end position="277"/>
    </location>
</feature>
<dbReference type="Proteomes" id="UP001208567">
    <property type="component" value="Unassembled WGS sequence"/>
</dbReference>
<feature type="transmembrane region" description="Helical" evidence="1">
    <location>
        <begin position="26"/>
        <end position="44"/>
    </location>
</feature>
<proteinExistence type="predicted"/>
<sequence>MGENVKEINKYSLPYKVNSSLKWYRHLLYALMAVVFIGIAFIPIEDNKLVIVYKLICGFFGLFLGYIWFYSGVLKKQYLELTEEHIKYKTVFGTKKAKWIEIYDIQVYTQSHNTMLGIVLKEKMRKRKDSFKTLLSDLFGGKYSIAISFMLFPNTNFEQLYTTIVDKLVEVNKDASLNVEDNVDSYQVKDEEDGTNSYPIALIKSILLSILIGIGYGLSIYFFKCNIVIIPIIGTIAIVYTYLKNYKEEKINILLRIIIGIVCVIQVFAAVITAIFLSTKIPLNLGTFKYVVDEYFKDLLANTADQGYIIIIAVICFFMGAVQNHTFKIEKIFKKKFMKKINNIYYKKEGRIVTIYLKDPVLYNEDEEGKLFSQINEGCIIEKKNNKVKGFYIPNSFVEELGVSLGSMQTTLIDNISFYKVDLGSGGTLYSYAYPCVLILNSNKQVELMQIQL</sequence>
<name>A0ABQ5N5J5_9CLOT</name>
<feature type="transmembrane region" description="Helical" evidence="1">
    <location>
        <begin position="201"/>
        <end position="221"/>
    </location>
</feature>
<dbReference type="EMBL" id="BRXR01000001">
    <property type="protein sequence ID" value="GLC30384.1"/>
    <property type="molecule type" value="Genomic_DNA"/>
</dbReference>
<feature type="transmembrane region" description="Helical" evidence="1">
    <location>
        <begin position="227"/>
        <end position="243"/>
    </location>
</feature>
<evidence type="ECO:0000313" key="2">
    <source>
        <dbReference type="EMBL" id="GLC30384.1"/>
    </source>
</evidence>
<evidence type="ECO:0000313" key="3">
    <source>
        <dbReference type="Proteomes" id="UP001208567"/>
    </source>
</evidence>
<accession>A0ABQ5N5J5</accession>
<reference evidence="2 3" key="1">
    <citation type="journal article" date="2024" name="Int. J. Syst. Evol. Microbiol.">
        <title>Clostridium omnivorum sp. nov., isolated from anoxic soil under the treatment of reductive soil disinfestation.</title>
        <authorList>
            <person name="Ueki A."/>
            <person name="Tonouchi A."/>
            <person name="Kaku N."/>
            <person name="Honma S."/>
            <person name="Ueki K."/>
        </authorList>
    </citation>
    <scope>NUCLEOTIDE SEQUENCE [LARGE SCALE GENOMIC DNA]</scope>
    <source>
        <strain evidence="2 3">E14</strain>
    </source>
</reference>
<feature type="transmembrane region" description="Helical" evidence="1">
    <location>
        <begin position="307"/>
        <end position="327"/>
    </location>
</feature>
<protein>
    <recommendedName>
        <fullName evidence="4">PH domain-containing protein</fullName>
    </recommendedName>
</protein>
<keyword evidence="1" id="KW-0472">Membrane</keyword>
<evidence type="ECO:0000256" key="1">
    <source>
        <dbReference type="SAM" id="Phobius"/>
    </source>
</evidence>
<comment type="caution">
    <text evidence="2">The sequence shown here is derived from an EMBL/GenBank/DDBJ whole genome shotgun (WGS) entry which is preliminary data.</text>
</comment>
<keyword evidence="1" id="KW-0812">Transmembrane</keyword>